<comment type="caution">
    <text evidence="2">The sequence shown here is derived from an EMBL/GenBank/DDBJ whole genome shotgun (WGS) entry which is preliminary data.</text>
</comment>
<feature type="region of interest" description="Disordered" evidence="1">
    <location>
        <begin position="301"/>
        <end position="345"/>
    </location>
</feature>
<keyword evidence="3" id="KW-1185">Reference proteome</keyword>
<dbReference type="STRING" id="41688.A0A2N3N2Y5"/>
<feature type="compositionally biased region" description="Polar residues" evidence="1">
    <location>
        <begin position="162"/>
        <end position="171"/>
    </location>
</feature>
<evidence type="ECO:0000256" key="1">
    <source>
        <dbReference type="SAM" id="MobiDB-lite"/>
    </source>
</evidence>
<dbReference type="InParanoid" id="A0A2N3N2Y5"/>
<dbReference type="EMBL" id="NLAX01001033">
    <property type="protein sequence ID" value="PKS06796.1"/>
    <property type="molecule type" value="Genomic_DNA"/>
</dbReference>
<gene>
    <name evidence="2" type="ORF">jhhlp_006871</name>
</gene>
<dbReference type="VEuPathDB" id="FungiDB:jhhlp_006871"/>
<accession>A0A2N3N2Y5</accession>
<dbReference type="AlphaFoldDB" id="A0A2N3N2Y5"/>
<feature type="compositionally biased region" description="Polar residues" evidence="1">
    <location>
        <begin position="328"/>
        <end position="338"/>
    </location>
</feature>
<sequence length="390" mass="40612">MDNSKPDPLDVLQQTINDILIQTGKALKAAQNQGPRNIEQVRSILSTRMTESVESYHYALDEIEVQIVQAKSVLLRDLEKLRASKASSTSPVAVKNETPKPVFQTPVPIPTIPKAASKAPTPKMQQKQLQQQQMRNAAAQNSAASRPVAPFPDMGMDISAPSPAQSVTSPIATKKEAKASSVTPKTKASALPNGGKAEVKRSPAIKSSTPIPVPVIPTAPAPTPAPLPPAPTAPMSAAPPPAPMPVMDASQFSLPANVTSGPNFTDMEFTVAQGSDPANQTPGQSMSLDMGGNIDNIDLDSFFDPPPPTGNQPGLAPTAPMAVDSAPLASSQKSQPSTLGHDDIYDLGSATTESMDLDFALGQGGGSTSYIDDLFFGSGDGSIGDLGDFN</sequence>
<evidence type="ECO:0000313" key="2">
    <source>
        <dbReference type="EMBL" id="PKS06796.1"/>
    </source>
</evidence>
<dbReference type="Proteomes" id="UP000233524">
    <property type="component" value="Unassembled WGS sequence"/>
</dbReference>
<reference evidence="2 3" key="1">
    <citation type="journal article" date="2017" name="G3 (Bethesda)">
        <title>First Draft Genome Sequence of the Pathogenic Fungus Lomentospora prolificans (Formerly Scedosporium prolificans).</title>
        <authorList>
            <person name="Luo R."/>
            <person name="Zimin A."/>
            <person name="Workman R."/>
            <person name="Fan Y."/>
            <person name="Pertea G."/>
            <person name="Grossman N."/>
            <person name="Wear M.P."/>
            <person name="Jia B."/>
            <person name="Miller H."/>
            <person name="Casadevall A."/>
            <person name="Timp W."/>
            <person name="Zhang S.X."/>
            <person name="Salzberg S.L."/>
        </authorList>
    </citation>
    <scope>NUCLEOTIDE SEQUENCE [LARGE SCALE GENOMIC DNA]</scope>
    <source>
        <strain evidence="2 3">JHH-5317</strain>
    </source>
</reference>
<organism evidence="2 3">
    <name type="scientific">Lomentospora prolificans</name>
    <dbReference type="NCBI Taxonomy" id="41688"/>
    <lineage>
        <taxon>Eukaryota</taxon>
        <taxon>Fungi</taxon>
        <taxon>Dikarya</taxon>
        <taxon>Ascomycota</taxon>
        <taxon>Pezizomycotina</taxon>
        <taxon>Sordariomycetes</taxon>
        <taxon>Hypocreomycetidae</taxon>
        <taxon>Microascales</taxon>
        <taxon>Microascaceae</taxon>
        <taxon>Lomentospora</taxon>
    </lineage>
</organism>
<feature type="region of interest" description="Disordered" evidence="1">
    <location>
        <begin position="219"/>
        <end position="239"/>
    </location>
</feature>
<feature type="compositionally biased region" description="Low complexity" evidence="1">
    <location>
        <begin position="123"/>
        <end position="146"/>
    </location>
</feature>
<evidence type="ECO:0000313" key="3">
    <source>
        <dbReference type="Proteomes" id="UP000233524"/>
    </source>
</evidence>
<dbReference type="OrthoDB" id="5409998at2759"/>
<name>A0A2N3N2Y5_9PEZI</name>
<protein>
    <submittedName>
        <fullName evidence="2">Uncharacterized protein</fullName>
    </submittedName>
</protein>
<proteinExistence type="predicted"/>
<feature type="region of interest" description="Disordered" evidence="1">
    <location>
        <begin position="85"/>
        <end position="203"/>
    </location>
</feature>